<evidence type="ECO:0000256" key="8">
    <source>
        <dbReference type="ARBA" id="ARBA00030057"/>
    </source>
</evidence>
<evidence type="ECO:0000256" key="3">
    <source>
        <dbReference type="ARBA" id="ARBA00022598"/>
    </source>
</evidence>
<dbReference type="Gene3D" id="3.30.930.10">
    <property type="entry name" value="Bira Bifunctional Protein, Domain 2"/>
    <property type="match status" value="1"/>
</dbReference>
<name>A0A3M7QLN9_BRAPC</name>
<dbReference type="OrthoDB" id="57698at2759"/>
<dbReference type="SUPFAM" id="SSF52954">
    <property type="entry name" value="Class II aaRS ABD-related"/>
    <property type="match status" value="1"/>
</dbReference>
<protein>
    <recommendedName>
        <fullName evidence="2">glycine--tRNA ligase</fullName>
        <ecNumber evidence="2">6.1.1.14</ecNumber>
    </recommendedName>
    <alternativeName>
        <fullName evidence="8">Diadenosine tetraphosphate synthetase</fullName>
    </alternativeName>
</protein>
<evidence type="ECO:0000256" key="7">
    <source>
        <dbReference type="ARBA" id="ARBA00023146"/>
    </source>
</evidence>
<dbReference type="GO" id="GO:0005524">
    <property type="term" value="F:ATP binding"/>
    <property type="evidence" value="ECO:0007669"/>
    <property type="project" value="UniProtKB-KW"/>
</dbReference>
<dbReference type="EC" id="6.1.1.14" evidence="2"/>
<evidence type="ECO:0000256" key="6">
    <source>
        <dbReference type="ARBA" id="ARBA00022917"/>
    </source>
</evidence>
<dbReference type="SUPFAM" id="SSF55681">
    <property type="entry name" value="Class II aaRS and biotin synthetases"/>
    <property type="match status" value="1"/>
</dbReference>
<dbReference type="Gene3D" id="3.30.40.230">
    <property type="match status" value="1"/>
</dbReference>
<organism evidence="10 11">
    <name type="scientific">Brachionus plicatilis</name>
    <name type="common">Marine rotifer</name>
    <name type="synonym">Brachionus muelleri</name>
    <dbReference type="NCBI Taxonomy" id="10195"/>
    <lineage>
        <taxon>Eukaryota</taxon>
        <taxon>Metazoa</taxon>
        <taxon>Spiralia</taxon>
        <taxon>Gnathifera</taxon>
        <taxon>Rotifera</taxon>
        <taxon>Eurotatoria</taxon>
        <taxon>Monogononta</taxon>
        <taxon>Pseudotrocha</taxon>
        <taxon>Ploima</taxon>
        <taxon>Brachionidae</taxon>
        <taxon>Brachionus</taxon>
    </lineage>
</organism>
<dbReference type="EMBL" id="REGN01005788">
    <property type="protein sequence ID" value="RNA12004.1"/>
    <property type="molecule type" value="Genomic_DNA"/>
</dbReference>
<sequence length="628" mass="73399">MNFIKLHRGSFSKLTSLLNLSKYSTLIPNQTVNSKKLEEKIKKKIQFYIQNELPDKELEIEAELVRKLKNNPNSTQDEINQAVQDLTKHQFFFRQKIEKYLEVEQNLKTDSKHFELLLKERFFYDQSFTLYGGVSGLYDLGPLGCALQNNLLSQWQNHFILRDSVFQVDCSILTPEQVLKASGHLSKFSDIMVRDLKTNESYRVDHLLKSEIEKILKKSKDQELRQVLTMIENSQLIDLNKIDEVIQKFHVKSPKNNPLSAASPFNLMFKTEIGSHGNVGYMRPETAQGIFLNFKRLYDFNQKKLPLIVAQIGKSFRNEISPKSGLIRQREFLMAEIEHFVDPVQKNSNYKKFNRVENLCVNILDEHCQLNSKFLQKIKLREAIDKKIIKSEIIAYYIGRINEFCIKVGINEEKIRFRQHLCNEMAHYANECWDLECLTSYGWIECAGIADRSDFDLKMHSEFSGIDLKADRINKIENTKEQFLPHVIEPSFGIGRIMYTILEHNYKTRSNSTKKFLSLPYQIAPFKCSILPLNESDEKLKPFVQIISDLLIENDDISGTIGRRYWRSDECGIPYVITVDYDTLNDRTITVRDRDTTEQVRIKIDDIPIVLSELGENKKSWKEFKELR</sequence>
<dbReference type="Gene3D" id="3.40.50.800">
    <property type="entry name" value="Anticodon-binding domain"/>
    <property type="match status" value="1"/>
</dbReference>
<dbReference type="InterPro" id="IPR004154">
    <property type="entry name" value="Anticodon-bd"/>
</dbReference>
<dbReference type="InterPro" id="IPR027031">
    <property type="entry name" value="Gly-tRNA_synthase/POLG2"/>
</dbReference>
<reference evidence="10 11" key="1">
    <citation type="journal article" date="2018" name="Sci. Rep.">
        <title>Genomic signatures of local adaptation to the degree of environmental predictability in rotifers.</title>
        <authorList>
            <person name="Franch-Gras L."/>
            <person name="Hahn C."/>
            <person name="Garcia-Roger E.M."/>
            <person name="Carmona M.J."/>
            <person name="Serra M."/>
            <person name="Gomez A."/>
        </authorList>
    </citation>
    <scope>NUCLEOTIDE SEQUENCE [LARGE SCALE GENOMIC DNA]</scope>
    <source>
        <strain evidence="10">HYR1</strain>
    </source>
</reference>
<dbReference type="InterPro" id="IPR033731">
    <property type="entry name" value="GlyRS-like_core"/>
</dbReference>
<evidence type="ECO:0000256" key="5">
    <source>
        <dbReference type="ARBA" id="ARBA00022840"/>
    </source>
</evidence>
<dbReference type="PANTHER" id="PTHR10745">
    <property type="entry name" value="GLYCYL-TRNA SYNTHETASE/DNA POLYMERASE SUBUNIT GAMMA-2"/>
    <property type="match status" value="1"/>
</dbReference>
<comment type="caution">
    <text evidence="10">The sequence shown here is derived from an EMBL/GenBank/DDBJ whole genome shotgun (WGS) entry which is preliminary data.</text>
</comment>
<dbReference type="Proteomes" id="UP000276133">
    <property type="component" value="Unassembled WGS sequence"/>
</dbReference>
<dbReference type="STRING" id="10195.A0A3M7QLN9"/>
<dbReference type="InterPro" id="IPR036621">
    <property type="entry name" value="Anticodon-bd_dom_sf"/>
</dbReference>
<keyword evidence="11" id="KW-1185">Reference proteome</keyword>
<dbReference type="Pfam" id="PF03129">
    <property type="entry name" value="HGTP_anticodon"/>
    <property type="match status" value="1"/>
</dbReference>
<dbReference type="PANTHER" id="PTHR10745:SF0">
    <property type="entry name" value="GLYCINE--TRNA LIGASE"/>
    <property type="match status" value="1"/>
</dbReference>
<dbReference type="InterPro" id="IPR045864">
    <property type="entry name" value="aa-tRNA-synth_II/BPL/LPL"/>
</dbReference>
<evidence type="ECO:0000256" key="2">
    <source>
        <dbReference type="ARBA" id="ARBA00012829"/>
    </source>
</evidence>
<dbReference type="CDD" id="cd00774">
    <property type="entry name" value="GlyRS-like_core"/>
    <property type="match status" value="1"/>
</dbReference>
<keyword evidence="5" id="KW-0067">ATP-binding</keyword>
<dbReference type="InterPro" id="IPR002314">
    <property type="entry name" value="aa-tRNA-synt_IIb"/>
</dbReference>
<dbReference type="PRINTS" id="PR01043">
    <property type="entry name" value="TRNASYNTHGLY"/>
</dbReference>
<gene>
    <name evidence="10" type="ORF">BpHYR1_025215</name>
</gene>
<dbReference type="PROSITE" id="PS50862">
    <property type="entry name" value="AA_TRNA_LIGASE_II"/>
    <property type="match status" value="1"/>
</dbReference>
<accession>A0A3M7QLN9</accession>
<feature type="domain" description="Aminoacyl-transfer RNA synthetases class-II family profile" evidence="9">
    <location>
        <begin position="281"/>
        <end position="520"/>
    </location>
</feature>
<keyword evidence="3 10" id="KW-0436">Ligase</keyword>
<evidence type="ECO:0000313" key="11">
    <source>
        <dbReference type="Proteomes" id="UP000276133"/>
    </source>
</evidence>
<evidence type="ECO:0000259" key="9">
    <source>
        <dbReference type="PROSITE" id="PS50862"/>
    </source>
</evidence>
<dbReference type="NCBIfam" id="NF003211">
    <property type="entry name" value="PRK04173.1"/>
    <property type="match status" value="1"/>
</dbReference>
<dbReference type="Pfam" id="PF00587">
    <property type="entry name" value="tRNA-synt_2b"/>
    <property type="match status" value="1"/>
</dbReference>
<keyword evidence="6" id="KW-0648">Protein biosynthesis</keyword>
<evidence type="ECO:0000256" key="4">
    <source>
        <dbReference type="ARBA" id="ARBA00022741"/>
    </source>
</evidence>
<dbReference type="GO" id="GO:0005739">
    <property type="term" value="C:mitochondrion"/>
    <property type="evidence" value="ECO:0007669"/>
    <property type="project" value="TreeGrafter"/>
</dbReference>
<evidence type="ECO:0000256" key="1">
    <source>
        <dbReference type="ARBA" id="ARBA00008226"/>
    </source>
</evidence>
<dbReference type="InterPro" id="IPR002315">
    <property type="entry name" value="tRNA-synt_gly"/>
</dbReference>
<evidence type="ECO:0000313" key="10">
    <source>
        <dbReference type="EMBL" id="RNA12004.1"/>
    </source>
</evidence>
<keyword evidence="4" id="KW-0547">Nucleotide-binding</keyword>
<proteinExistence type="inferred from homology"/>
<dbReference type="GO" id="GO:0070150">
    <property type="term" value="P:mitochondrial glycyl-tRNA aminoacylation"/>
    <property type="evidence" value="ECO:0007669"/>
    <property type="project" value="TreeGrafter"/>
</dbReference>
<keyword evidence="7" id="KW-0030">Aminoacyl-tRNA synthetase</keyword>
<dbReference type="InterPro" id="IPR006195">
    <property type="entry name" value="aa-tRNA-synth_II"/>
</dbReference>
<dbReference type="GO" id="GO:0004820">
    <property type="term" value="F:glycine-tRNA ligase activity"/>
    <property type="evidence" value="ECO:0007669"/>
    <property type="project" value="UniProtKB-EC"/>
</dbReference>
<comment type="similarity">
    <text evidence="1">Belongs to the class-II aminoacyl-tRNA synthetase family.</text>
</comment>
<dbReference type="AlphaFoldDB" id="A0A3M7QLN9"/>
<dbReference type="NCBIfam" id="TIGR00389">
    <property type="entry name" value="glyS_dimeric"/>
    <property type="match status" value="1"/>
</dbReference>